<dbReference type="Proteomes" id="UP000092544">
    <property type="component" value="Unassembled WGS sequence"/>
</dbReference>
<accession>A0A1A8TJD5</accession>
<sequence>MTIVIQEEATGCGIASVANIVGKTYSQMKAIANDLGIFASDTSLWSDTGYVRRMLLACGVKASDNETPFFSWDALPDLALLAIKHHQKDGKDFGHWVVFKRFNGQPVVLDSASYLPSNSRTDFAEMQPKWFIEVVKEV</sequence>
<keyword evidence="2" id="KW-1185">Reference proteome</keyword>
<dbReference type="EMBL" id="FLOB01000005">
    <property type="protein sequence ID" value="SBS32636.1"/>
    <property type="molecule type" value="Genomic_DNA"/>
</dbReference>
<dbReference type="STRING" id="1792290.MSP8886_02501"/>
<organism evidence="1 2">
    <name type="scientific">Marinomonas spartinae</name>
    <dbReference type="NCBI Taxonomy" id="1792290"/>
    <lineage>
        <taxon>Bacteria</taxon>
        <taxon>Pseudomonadati</taxon>
        <taxon>Pseudomonadota</taxon>
        <taxon>Gammaproteobacteria</taxon>
        <taxon>Oceanospirillales</taxon>
        <taxon>Oceanospirillaceae</taxon>
        <taxon>Marinomonas</taxon>
    </lineage>
</organism>
<gene>
    <name evidence="1" type="ORF">MSP8886_02501</name>
</gene>
<evidence type="ECO:0000313" key="2">
    <source>
        <dbReference type="Proteomes" id="UP000092544"/>
    </source>
</evidence>
<dbReference type="RefSeq" id="WP_067016864.1">
    <property type="nucleotide sequence ID" value="NZ_FLOB01000005.1"/>
</dbReference>
<dbReference type="OrthoDB" id="9789822at2"/>
<dbReference type="Gene3D" id="3.90.70.10">
    <property type="entry name" value="Cysteine proteinases"/>
    <property type="match status" value="1"/>
</dbReference>
<evidence type="ECO:0000313" key="1">
    <source>
        <dbReference type="EMBL" id="SBS32636.1"/>
    </source>
</evidence>
<name>A0A1A8TJD5_9GAMM</name>
<proteinExistence type="predicted"/>
<protein>
    <recommendedName>
        <fullName evidence="3">Peptidase C39 domain-containing protein</fullName>
    </recommendedName>
</protein>
<reference evidence="1 2" key="1">
    <citation type="submission" date="2016-06" db="EMBL/GenBank/DDBJ databases">
        <authorList>
            <person name="Kjaerup R.B."/>
            <person name="Dalgaard T.S."/>
            <person name="Juul-Madsen H.R."/>
        </authorList>
    </citation>
    <scope>NUCLEOTIDE SEQUENCE [LARGE SCALE GENOMIC DNA]</scope>
    <source>
        <strain evidence="1 2">CECT 8886</strain>
    </source>
</reference>
<dbReference type="AlphaFoldDB" id="A0A1A8TJD5"/>
<evidence type="ECO:0008006" key="3">
    <source>
        <dbReference type="Google" id="ProtNLM"/>
    </source>
</evidence>